<proteinExistence type="predicted"/>
<reference evidence="3" key="1">
    <citation type="submission" date="2021-05" db="EMBL/GenBank/DDBJ databases">
        <title>Energy efficiency and biological interactions define the core microbiome of deep oligotrophic groundwater.</title>
        <authorList>
            <person name="Mehrshad M."/>
            <person name="Lopez-Fernandez M."/>
            <person name="Bell E."/>
            <person name="Bernier-Latmani R."/>
            <person name="Bertilsson S."/>
            <person name="Dopson M."/>
        </authorList>
    </citation>
    <scope>NUCLEOTIDE SEQUENCE</scope>
    <source>
        <strain evidence="3">Modern_marine.mb.64</strain>
    </source>
</reference>
<dbReference type="Gene3D" id="1.10.3210.10">
    <property type="entry name" value="Hypothetical protein af1432"/>
    <property type="match status" value="1"/>
</dbReference>
<feature type="region of interest" description="Disordered" evidence="1">
    <location>
        <begin position="1"/>
        <end position="33"/>
    </location>
</feature>
<accession>A0A948RTB8</accession>
<dbReference type="InterPro" id="IPR052340">
    <property type="entry name" value="RNase_Y/CdgJ"/>
</dbReference>
<dbReference type="EMBL" id="JAHJDP010000023">
    <property type="protein sequence ID" value="MBU2690186.1"/>
    <property type="molecule type" value="Genomic_DNA"/>
</dbReference>
<dbReference type="CDD" id="cd00077">
    <property type="entry name" value="HDc"/>
    <property type="match status" value="1"/>
</dbReference>
<comment type="caution">
    <text evidence="3">The sequence shown here is derived from an EMBL/GenBank/DDBJ whole genome shotgun (WGS) entry which is preliminary data.</text>
</comment>
<dbReference type="InterPro" id="IPR003607">
    <property type="entry name" value="HD/PDEase_dom"/>
</dbReference>
<dbReference type="Proteomes" id="UP000777784">
    <property type="component" value="Unassembled WGS sequence"/>
</dbReference>
<dbReference type="AlphaFoldDB" id="A0A948RTB8"/>
<evidence type="ECO:0000259" key="2">
    <source>
        <dbReference type="PROSITE" id="PS51833"/>
    </source>
</evidence>
<evidence type="ECO:0000313" key="4">
    <source>
        <dbReference type="Proteomes" id="UP000777784"/>
    </source>
</evidence>
<dbReference type="InterPro" id="IPR013976">
    <property type="entry name" value="HDOD"/>
</dbReference>
<sequence length="320" mass="35234">MGDKTLHDSHARMPNDDFPPEQTRGRGESLGADRRTKEIREKILSSVQYIAAIPPAASKALDILMDPDVDLPKVIPCLEFDPGLTSNLLRLVNSPYFGFQRDITSVREACIRLGIRRVRDLVVASVVGPIVRQSIKGYSLESCALWEHSVATAIASEKLSGALGIQMPFATFTSAILHDVGKIVMGTFVEIGSGPIMRLSREQGLDFNKAEQQILGTDHAEVGAALLHEWSFPQIIVDVVRWHHDPEEAPEPSISLDIVHCADGIAIMSGIGIGQDGLRYRISDDVSKRLGVSTKIYERVIFETLTMMTKMKDIFSLTSI</sequence>
<feature type="domain" description="HDOD" evidence="2">
    <location>
        <begin position="50"/>
        <end position="246"/>
    </location>
</feature>
<gene>
    <name evidence="3" type="ORF">KJ970_04600</name>
</gene>
<dbReference type="SMART" id="SM00471">
    <property type="entry name" value="HDc"/>
    <property type="match status" value="1"/>
</dbReference>
<dbReference type="SUPFAM" id="SSF109604">
    <property type="entry name" value="HD-domain/PDEase-like"/>
    <property type="match status" value="1"/>
</dbReference>
<dbReference type="PROSITE" id="PS51833">
    <property type="entry name" value="HDOD"/>
    <property type="match status" value="1"/>
</dbReference>
<evidence type="ECO:0000256" key="1">
    <source>
        <dbReference type="SAM" id="MobiDB-lite"/>
    </source>
</evidence>
<dbReference type="Pfam" id="PF08668">
    <property type="entry name" value="HDOD"/>
    <property type="match status" value="1"/>
</dbReference>
<evidence type="ECO:0000313" key="3">
    <source>
        <dbReference type="EMBL" id="MBU2690186.1"/>
    </source>
</evidence>
<protein>
    <submittedName>
        <fullName evidence="3">HDOD domain-containing protein</fullName>
    </submittedName>
</protein>
<organism evidence="3 4">
    <name type="scientific">Eiseniibacteriota bacterium</name>
    <dbReference type="NCBI Taxonomy" id="2212470"/>
    <lineage>
        <taxon>Bacteria</taxon>
        <taxon>Candidatus Eiseniibacteriota</taxon>
    </lineage>
</organism>
<dbReference type="PANTHER" id="PTHR33525:SF3">
    <property type="entry name" value="RIBONUCLEASE Y"/>
    <property type="match status" value="1"/>
</dbReference>
<dbReference type="InterPro" id="IPR006675">
    <property type="entry name" value="HDIG_dom"/>
</dbReference>
<name>A0A948RTB8_UNCEI</name>
<dbReference type="NCBIfam" id="TIGR00277">
    <property type="entry name" value="HDIG"/>
    <property type="match status" value="1"/>
</dbReference>
<dbReference type="PANTHER" id="PTHR33525">
    <property type="match status" value="1"/>
</dbReference>
<feature type="compositionally biased region" description="Basic and acidic residues" evidence="1">
    <location>
        <begin position="23"/>
        <end position="33"/>
    </location>
</feature>
<feature type="compositionally biased region" description="Basic and acidic residues" evidence="1">
    <location>
        <begin position="1"/>
        <end position="15"/>
    </location>
</feature>